<organism evidence="2 3">
    <name type="scientific">Sinanodonta woodiana</name>
    <name type="common">Chinese pond mussel</name>
    <name type="synonym">Anodonta woodiana</name>
    <dbReference type="NCBI Taxonomy" id="1069815"/>
    <lineage>
        <taxon>Eukaryota</taxon>
        <taxon>Metazoa</taxon>
        <taxon>Spiralia</taxon>
        <taxon>Lophotrochozoa</taxon>
        <taxon>Mollusca</taxon>
        <taxon>Bivalvia</taxon>
        <taxon>Autobranchia</taxon>
        <taxon>Heteroconchia</taxon>
        <taxon>Palaeoheterodonta</taxon>
        <taxon>Unionida</taxon>
        <taxon>Unionoidea</taxon>
        <taxon>Unionidae</taxon>
        <taxon>Unioninae</taxon>
        <taxon>Sinanodonta</taxon>
    </lineage>
</organism>
<reference evidence="2 3" key="1">
    <citation type="submission" date="2024-11" db="EMBL/GenBank/DDBJ databases">
        <title>Chromosome-level genome assembly of the freshwater bivalve Anodonta woodiana.</title>
        <authorList>
            <person name="Chen X."/>
        </authorList>
    </citation>
    <scope>NUCLEOTIDE SEQUENCE [LARGE SCALE GENOMIC DNA]</scope>
    <source>
        <strain evidence="2">MN2024</strain>
        <tissue evidence="2">Gills</tissue>
    </source>
</reference>
<accession>A0ABD3T495</accession>
<evidence type="ECO:0000313" key="3">
    <source>
        <dbReference type="Proteomes" id="UP001634394"/>
    </source>
</evidence>
<evidence type="ECO:0000313" key="2">
    <source>
        <dbReference type="EMBL" id="KAL3831525.1"/>
    </source>
</evidence>
<sequence>MKHNNSTKAKQFDKDMTREKRATSSKIIVSLARVSKSEILDSLTEYCSEILRHQLKNFPLNSTEAGHPILTEEVEPALKGLKKRKSDGTLANYGDMDTCHAQITCQRQ</sequence>
<feature type="region of interest" description="Disordered" evidence="1">
    <location>
        <begin position="1"/>
        <end position="21"/>
    </location>
</feature>
<comment type="caution">
    <text evidence="2">The sequence shown here is derived from an EMBL/GenBank/DDBJ whole genome shotgun (WGS) entry which is preliminary data.</text>
</comment>
<dbReference type="EMBL" id="JBJQND010000019">
    <property type="protein sequence ID" value="KAL3831525.1"/>
    <property type="molecule type" value="Genomic_DNA"/>
</dbReference>
<dbReference type="AlphaFoldDB" id="A0ABD3T495"/>
<gene>
    <name evidence="2" type="ORF">ACJMK2_023266</name>
</gene>
<protein>
    <submittedName>
        <fullName evidence="2">Uncharacterized protein</fullName>
    </submittedName>
</protein>
<dbReference type="Proteomes" id="UP001634394">
    <property type="component" value="Unassembled WGS sequence"/>
</dbReference>
<name>A0ABD3T495_SINWO</name>
<evidence type="ECO:0000256" key="1">
    <source>
        <dbReference type="SAM" id="MobiDB-lite"/>
    </source>
</evidence>
<proteinExistence type="predicted"/>
<keyword evidence="3" id="KW-1185">Reference proteome</keyword>
<feature type="compositionally biased region" description="Basic and acidic residues" evidence="1">
    <location>
        <begin position="10"/>
        <end position="21"/>
    </location>
</feature>